<dbReference type="EMBL" id="BK015176">
    <property type="protein sequence ID" value="DAD94550.1"/>
    <property type="molecule type" value="Genomic_DNA"/>
</dbReference>
<sequence length="59" mass="6779">MANWAREIMVLANDFCLNTSKAKEIIKQVDNLSVPSGKIEDSWKYDRAYSRLKPMIMSA</sequence>
<evidence type="ECO:0000313" key="1">
    <source>
        <dbReference type="EMBL" id="DAD94550.1"/>
    </source>
</evidence>
<reference evidence="1" key="1">
    <citation type="journal article" date="2021" name="Proc. Natl. Acad. Sci. U.S.A.">
        <title>A Catalog of Tens of Thousands of Viruses from Human Metagenomes Reveals Hidden Associations with Chronic Diseases.</title>
        <authorList>
            <person name="Tisza M.J."/>
            <person name="Buck C.B."/>
        </authorList>
    </citation>
    <scope>NUCLEOTIDE SEQUENCE</scope>
    <source>
        <strain evidence="1">CttFh17</strain>
    </source>
</reference>
<accession>A0A8S5NIK7</accession>
<organism evidence="1">
    <name type="scientific">Siphoviridae sp. cttFh17</name>
    <dbReference type="NCBI Taxonomy" id="2826491"/>
    <lineage>
        <taxon>Viruses</taxon>
        <taxon>Duplodnaviria</taxon>
        <taxon>Heunggongvirae</taxon>
        <taxon>Uroviricota</taxon>
        <taxon>Caudoviricetes</taxon>
    </lineage>
</organism>
<protein>
    <submittedName>
        <fullName evidence="1">Uncharacterized protein</fullName>
    </submittedName>
</protein>
<proteinExistence type="predicted"/>
<name>A0A8S5NIK7_9CAUD</name>